<dbReference type="InParanoid" id="A0A165FDH1"/>
<dbReference type="EMBL" id="KV423975">
    <property type="protein sequence ID" value="KZT56589.1"/>
    <property type="molecule type" value="Genomic_DNA"/>
</dbReference>
<keyword evidence="2" id="KW-1185">Reference proteome</keyword>
<dbReference type="Proteomes" id="UP000076842">
    <property type="component" value="Unassembled WGS sequence"/>
</dbReference>
<name>A0A165FDH1_9BASI</name>
<gene>
    <name evidence="1" type="ORF">CALCODRAFT_518044</name>
</gene>
<protein>
    <submittedName>
        <fullName evidence="1">Uncharacterized protein</fullName>
    </submittedName>
</protein>
<proteinExistence type="predicted"/>
<dbReference type="AlphaFoldDB" id="A0A165FDH1"/>
<accession>A0A165FDH1</accession>
<evidence type="ECO:0000313" key="1">
    <source>
        <dbReference type="EMBL" id="KZT56589.1"/>
    </source>
</evidence>
<reference evidence="1 2" key="1">
    <citation type="journal article" date="2016" name="Mol. Biol. Evol.">
        <title>Comparative Genomics of Early-Diverging Mushroom-Forming Fungi Provides Insights into the Origins of Lignocellulose Decay Capabilities.</title>
        <authorList>
            <person name="Nagy L.G."/>
            <person name="Riley R."/>
            <person name="Tritt A."/>
            <person name="Adam C."/>
            <person name="Daum C."/>
            <person name="Floudas D."/>
            <person name="Sun H."/>
            <person name="Yadav J.S."/>
            <person name="Pangilinan J."/>
            <person name="Larsson K.H."/>
            <person name="Matsuura K."/>
            <person name="Barry K."/>
            <person name="Labutti K."/>
            <person name="Kuo R."/>
            <person name="Ohm R.A."/>
            <person name="Bhattacharya S.S."/>
            <person name="Shirouzu T."/>
            <person name="Yoshinaga Y."/>
            <person name="Martin F.M."/>
            <person name="Grigoriev I.V."/>
            <person name="Hibbett D.S."/>
        </authorList>
    </citation>
    <scope>NUCLEOTIDE SEQUENCE [LARGE SCALE GENOMIC DNA]</scope>
    <source>
        <strain evidence="1 2">HHB12733</strain>
    </source>
</reference>
<sequence>MTDLVESVKVLVGEIKDAILAGENNRLCDMFVPDGCYRDLLITSWEFSTVPATSLKEFFERQPLPKLEDLNLDPAHAVEEGSLPVQGRELITTSVYYLLAGV</sequence>
<organism evidence="1 2">
    <name type="scientific">Calocera cornea HHB12733</name>
    <dbReference type="NCBI Taxonomy" id="1353952"/>
    <lineage>
        <taxon>Eukaryota</taxon>
        <taxon>Fungi</taxon>
        <taxon>Dikarya</taxon>
        <taxon>Basidiomycota</taxon>
        <taxon>Agaricomycotina</taxon>
        <taxon>Dacrymycetes</taxon>
        <taxon>Dacrymycetales</taxon>
        <taxon>Dacrymycetaceae</taxon>
        <taxon>Calocera</taxon>
    </lineage>
</organism>
<evidence type="ECO:0000313" key="2">
    <source>
        <dbReference type="Proteomes" id="UP000076842"/>
    </source>
</evidence>